<organism evidence="1 2">
    <name type="scientific">Xylanibacter rodentium</name>
    <dbReference type="NCBI Taxonomy" id="2736289"/>
    <lineage>
        <taxon>Bacteria</taxon>
        <taxon>Pseudomonadati</taxon>
        <taxon>Bacteroidota</taxon>
        <taxon>Bacteroidia</taxon>
        <taxon>Bacteroidales</taxon>
        <taxon>Prevotellaceae</taxon>
        <taxon>Xylanibacter</taxon>
    </lineage>
</organism>
<dbReference type="GeneID" id="82158496"/>
<dbReference type="Gene3D" id="3.40.50.150">
    <property type="entry name" value="Vaccinia Virus protein VP39"/>
    <property type="match status" value="1"/>
</dbReference>
<gene>
    <name evidence="1" type="ORF">HPS55_12040</name>
</gene>
<reference evidence="1 2" key="1">
    <citation type="submission" date="2020-05" db="EMBL/GenBank/DDBJ databases">
        <title>Distinct polysaccharide utilization as determinants for interspecies competition between intestinal Prevotella spp.</title>
        <authorList>
            <person name="Galvez E.J.C."/>
            <person name="Iljazovic A."/>
            <person name="Strowig T."/>
        </authorList>
    </citation>
    <scope>NUCLEOTIDE SEQUENCE [LARGE SCALE GENOMIC DNA]</scope>
    <source>
        <strain evidence="1 2">PROD</strain>
    </source>
</reference>
<dbReference type="InterPro" id="IPR029063">
    <property type="entry name" value="SAM-dependent_MTases_sf"/>
</dbReference>
<dbReference type="Proteomes" id="UP001193734">
    <property type="component" value="Unassembled WGS sequence"/>
</dbReference>
<protein>
    <recommendedName>
        <fullName evidence="3">Methyltransferase type 11 domain-containing protein</fullName>
    </recommendedName>
</protein>
<dbReference type="EMBL" id="JABKKE010000024">
    <property type="protein sequence ID" value="NPE15038.1"/>
    <property type="molecule type" value="Genomic_DNA"/>
</dbReference>
<evidence type="ECO:0000313" key="2">
    <source>
        <dbReference type="Proteomes" id="UP001193734"/>
    </source>
</evidence>
<dbReference type="SUPFAM" id="SSF53335">
    <property type="entry name" value="S-adenosyl-L-methionine-dependent methyltransferases"/>
    <property type="match status" value="1"/>
</dbReference>
<proteinExistence type="predicted"/>
<name>A0ABX2AYM5_9BACT</name>
<evidence type="ECO:0000313" key="1">
    <source>
        <dbReference type="EMBL" id="NPE15038.1"/>
    </source>
</evidence>
<evidence type="ECO:0008006" key="3">
    <source>
        <dbReference type="Google" id="ProtNLM"/>
    </source>
</evidence>
<accession>A0ABX2AYM5</accession>
<comment type="caution">
    <text evidence="1">The sequence shown here is derived from an EMBL/GenBank/DDBJ whole genome shotgun (WGS) entry which is preliminary data.</text>
</comment>
<dbReference type="RefSeq" id="WP_172324981.1">
    <property type="nucleotide sequence ID" value="NZ_CASGIA010000026.1"/>
</dbReference>
<sequence length="317" mass="37306">MEYKEHPNNKIKHWSEGIAYEIAFWNNVYRWKNTFSGMMGWSNHCQIIKLENFDCNRFLTSCQTEPNVLDIGCGMSYTTGNYIKPENGAQRAVNIHYVDPLAPFFNDILKRYSSRIKKRLGYMLPDIEFGMVEYISSFYPHNTVDLAIIQNALDHSALPIKGLLEAIECLKTGGKLYLNHHPNEAETEHYKGFHQYNINNENGKLIIWNKNERHDINSLISQFADITVSTGIDKHVIAVITKRNNVPCELLNHKEDKQYLCRQMMTEIINGTKINNFIKWKLKYWTYNIIQFFIQSLSWERKMKIKRLIKQTNDNNR</sequence>
<keyword evidence="2" id="KW-1185">Reference proteome</keyword>